<dbReference type="Proteomes" id="UP001242480">
    <property type="component" value="Unassembled WGS sequence"/>
</dbReference>
<dbReference type="Pfam" id="PF22725">
    <property type="entry name" value="GFO_IDH_MocA_C3"/>
    <property type="match status" value="1"/>
</dbReference>
<comment type="caution">
    <text evidence="4">The sequence shown here is derived from an EMBL/GenBank/DDBJ whole genome shotgun (WGS) entry which is preliminary data.</text>
</comment>
<evidence type="ECO:0000313" key="5">
    <source>
        <dbReference type="Proteomes" id="UP001242480"/>
    </source>
</evidence>
<sequence>MERIRFGIIGSGYMAKMHSLALRNIGAFLWPDLPAIEMVRMADIVAEAAREGARRWGWADHTTDWKRVTRGEDIDVVIVITPNDSHAQYAIDAFEHGKHVFCEKPLANTVEAAERMARAARQSGKVNVVNFSYRTWPGIEFARKLIADGELGDLLHFEGHFFQDYAADPALPFAWRFDKAVAGGGAFGDIGSHIMDIACALMGPVEAIAARTRRFYETRPQGSPSARPVTVDDLTATLVQFASGAVGSVHASWAATGHKSDLGFTVIGTKGSLKFTWERNNELEFFSAADPQTTGGFRRIMLGGIHPEAAPFWYAQGQGLGYGEAFVITARRAIEAVMRNDTKASPSFEEALHVSQVIDAAYRAAETGEWASVPVSEAFRAG</sequence>
<keyword evidence="1" id="KW-0560">Oxidoreductase</keyword>
<dbReference type="InterPro" id="IPR036291">
    <property type="entry name" value="NAD(P)-bd_dom_sf"/>
</dbReference>
<name>A0ABU0JI92_9HYPH</name>
<evidence type="ECO:0000259" key="3">
    <source>
        <dbReference type="Pfam" id="PF22725"/>
    </source>
</evidence>
<accession>A0ABU0JI92</accession>
<dbReference type="PANTHER" id="PTHR43818">
    <property type="entry name" value="BCDNA.GH03377"/>
    <property type="match status" value="1"/>
</dbReference>
<gene>
    <name evidence="4" type="ORF">QO011_007045</name>
</gene>
<reference evidence="4 5" key="1">
    <citation type="submission" date="2023-07" db="EMBL/GenBank/DDBJ databases">
        <title>Genomic Encyclopedia of Type Strains, Phase IV (KMG-IV): sequencing the most valuable type-strain genomes for metagenomic binning, comparative biology and taxonomic classification.</title>
        <authorList>
            <person name="Goeker M."/>
        </authorList>
    </citation>
    <scope>NUCLEOTIDE SEQUENCE [LARGE SCALE GENOMIC DNA]</scope>
    <source>
        <strain evidence="4 5">DSM 19619</strain>
    </source>
</reference>
<proteinExistence type="predicted"/>
<dbReference type="EMBL" id="JAUSVX010000019">
    <property type="protein sequence ID" value="MDQ0474006.1"/>
    <property type="molecule type" value="Genomic_DNA"/>
</dbReference>
<dbReference type="SUPFAM" id="SSF55347">
    <property type="entry name" value="Glyceraldehyde-3-phosphate dehydrogenase-like, C-terminal domain"/>
    <property type="match status" value="1"/>
</dbReference>
<dbReference type="InterPro" id="IPR055170">
    <property type="entry name" value="GFO_IDH_MocA-like_dom"/>
</dbReference>
<dbReference type="Gene3D" id="3.40.50.720">
    <property type="entry name" value="NAD(P)-binding Rossmann-like Domain"/>
    <property type="match status" value="1"/>
</dbReference>
<evidence type="ECO:0000259" key="2">
    <source>
        <dbReference type="Pfam" id="PF01408"/>
    </source>
</evidence>
<feature type="domain" description="Gfo/Idh/MocA-like oxidoreductase N-terminal" evidence="2">
    <location>
        <begin position="4"/>
        <end position="131"/>
    </location>
</feature>
<dbReference type="SUPFAM" id="SSF51735">
    <property type="entry name" value="NAD(P)-binding Rossmann-fold domains"/>
    <property type="match status" value="1"/>
</dbReference>
<dbReference type="Pfam" id="PF01408">
    <property type="entry name" value="GFO_IDH_MocA"/>
    <property type="match status" value="1"/>
</dbReference>
<dbReference type="RefSeq" id="WP_307282893.1">
    <property type="nucleotide sequence ID" value="NZ_JAUSVX010000019.1"/>
</dbReference>
<feature type="domain" description="GFO/IDH/MocA-like oxidoreductase" evidence="3">
    <location>
        <begin position="142"/>
        <end position="273"/>
    </location>
</feature>
<dbReference type="InterPro" id="IPR000683">
    <property type="entry name" value="Gfo/Idh/MocA-like_OxRdtase_N"/>
</dbReference>
<dbReference type="InterPro" id="IPR050463">
    <property type="entry name" value="Gfo/Idh/MocA_oxidrdct_glycsds"/>
</dbReference>
<dbReference type="PANTHER" id="PTHR43818:SF11">
    <property type="entry name" value="BCDNA.GH03377"/>
    <property type="match status" value="1"/>
</dbReference>
<organism evidence="4 5">
    <name type="scientific">Labrys wisconsinensis</name>
    <dbReference type="NCBI Taxonomy" id="425677"/>
    <lineage>
        <taxon>Bacteria</taxon>
        <taxon>Pseudomonadati</taxon>
        <taxon>Pseudomonadota</taxon>
        <taxon>Alphaproteobacteria</taxon>
        <taxon>Hyphomicrobiales</taxon>
        <taxon>Xanthobacteraceae</taxon>
        <taxon>Labrys</taxon>
    </lineage>
</organism>
<keyword evidence="5" id="KW-1185">Reference proteome</keyword>
<evidence type="ECO:0000256" key="1">
    <source>
        <dbReference type="ARBA" id="ARBA00023002"/>
    </source>
</evidence>
<evidence type="ECO:0000313" key="4">
    <source>
        <dbReference type="EMBL" id="MDQ0474006.1"/>
    </source>
</evidence>
<protein>
    <submittedName>
        <fullName evidence="4">Dehydrogenase</fullName>
    </submittedName>
</protein>
<dbReference type="Gene3D" id="3.30.360.10">
    <property type="entry name" value="Dihydrodipicolinate Reductase, domain 2"/>
    <property type="match status" value="1"/>
</dbReference>